<evidence type="ECO:0000256" key="1">
    <source>
        <dbReference type="ARBA" id="ARBA00004162"/>
    </source>
</evidence>
<organism evidence="9 10">
    <name type="scientific">Xiashengella succiniciproducens</name>
    <dbReference type="NCBI Taxonomy" id="2949635"/>
    <lineage>
        <taxon>Bacteria</taxon>
        <taxon>Pseudomonadati</taxon>
        <taxon>Bacteroidota</taxon>
        <taxon>Bacteroidia</taxon>
        <taxon>Marinilabiliales</taxon>
        <taxon>Marinilabiliaceae</taxon>
        <taxon>Xiashengella</taxon>
    </lineage>
</organism>
<dbReference type="InterPro" id="IPR003400">
    <property type="entry name" value="ExbD"/>
</dbReference>
<sequence>MSKFRKKDKRGVGGLNTASLPDIVFMLLFFFMVSTSMRDVELKVRVRNPEASEVTKLEKKSLVTYIYVGVPQSSFQSKFGTEPRLQLNDQFASVDDIQSYIVQERESMSENDRPLMTVSIKADYDCPMGIITDVKQALRKAQALKISYSARKGDYIANN</sequence>
<evidence type="ECO:0000256" key="8">
    <source>
        <dbReference type="SAM" id="Phobius"/>
    </source>
</evidence>
<name>A0A9J6ZPA1_9BACT</name>
<protein>
    <submittedName>
        <fullName evidence="9">Biopolymer transporter ExbD</fullName>
    </submittedName>
</protein>
<dbReference type="KEGG" id="alkq:M9189_11605"/>
<keyword evidence="7" id="KW-0653">Protein transport</keyword>
<dbReference type="Proteomes" id="UP001056426">
    <property type="component" value="Chromosome"/>
</dbReference>
<reference evidence="9" key="2">
    <citation type="submission" date="2022-06" db="EMBL/GenBank/DDBJ databases">
        <title>Xiashengella guii gen. nov. sp. nov., a bacterium isolated form anaerobic digestion tank.</title>
        <authorList>
            <person name="Huang H."/>
        </authorList>
    </citation>
    <scope>NUCLEOTIDE SEQUENCE</scope>
    <source>
        <strain evidence="9">Ai-910</strain>
    </source>
</reference>
<evidence type="ECO:0000256" key="2">
    <source>
        <dbReference type="ARBA" id="ARBA00005811"/>
    </source>
</evidence>
<evidence type="ECO:0000256" key="4">
    <source>
        <dbReference type="ARBA" id="ARBA00022692"/>
    </source>
</evidence>
<keyword evidence="5 8" id="KW-1133">Transmembrane helix</keyword>
<keyword evidence="7" id="KW-0813">Transport</keyword>
<reference evidence="9" key="1">
    <citation type="submission" date="2022-05" db="EMBL/GenBank/DDBJ databases">
        <authorList>
            <person name="Sun X."/>
        </authorList>
    </citation>
    <scope>NUCLEOTIDE SEQUENCE</scope>
    <source>
        <strain evidence="9">Ai-910</strain>
    </source>
</reference>
<keyword evidence="6 8" id="KW-0472">Membrane</keyword>
<dbReference type="EMBL" id="CP098400">
    <property type="protein sequence ID" value="URW79497.1"/>
    <property type="molecule type" value="Genomic_DNA"/>
</dbReference>
<gene>
    <name evidence="9" type="ORF">M9189_11605</name>
</gene>
<feature type="transmembrane region" description="Helical" evidence="8">
    <location>
        <begin position="12"/>
        <end position="33"/>
    </location>
</feature>
<comment type="similarity">
    <text evidence="2 7">Belongs to the ExbD/TolR family.</text>
</comment>
<dbReference type="GO" id="GO:0015031">
    <property type="term" value="P:protein transport"/>
    <property type="evidence" value="ECO:0007669"/>
    <property type="project" value="UniProtKB-KW"/>
</dbReference>
<dbReference type="Pfam" id="PF02472">
    <property type="entry name" value="ExbD"/>
    <property type="match status" value="1"/>
</dbReference>
<comment type="subcellular location">
    <subcellularLocation>
        <location evidence="1">Cell membrane</location>
        <topology evidence="1">Single-pass membrane protein</topology>
    </subcellularLocation>
    <subcellularLocation>
        <location evidence="7">Cell membrane</location>
        <topology evidence="7">Single-pass type II membrane protein</topology>
    </subcellularLocation>
</comment>
<evidence type="ECO:0000313" key="9">
    <source>
        <dbReference type="EMBL" id="URW79497.1"/>
    </source>
</evidence>
<proteinExistence type="inferred from homology"/>
<dbReference type="GO" id="GO:0022857">
    <property type="term" value="F:transmembrane transporter activity"/>
    <property type="evidence" value="ECO:0007669"/>
    <property type="project" value="InterPro"/>
</dbReference>
<evidence type="ECO:0000256" key="7">
    <source>
        <dbReference type="RuleBase" id="RU003879"/>
    </source>
</evidence>
<dbReference type="RefSeq" id="WP_250723431.1">
    <property type="nucleotide sequence ID" value="NZ_CP098400.1"/>
</dbReference>
<dbReference type="AlphaFoldDB" id="A0A9J6ZPA1"/>
<keyword evidence="3" id="KW-1003">Cell membrane</keyword>
<evidence type="ECO:0000256" key="3">
    <source>
        <dbReference type="ARBA" id="ARBA00022475"/>
    </source>
</evidence>
<keyword evidence="4 7" id="KW-0812">Transmembrane</keyword>
<evidence type="ECO:0000256" key="5">
    <source>
        <dbReference type="ARBA" id="ARBA00022989"/>
    </source>
</evidence>
<accession>A0A9J6ZPA1</accession>
<evidence type="ECO:0000313" key="10">
    <source>
        <dbReference type="Proteomes" id="UP001056426"/>
    </source>
</evidence>
<dbReference type="GO" id="GO:0005886">
    <property type="term" value="C:plasma membrane"/>
    <property type="evidence" value="ECO:0007669"/>
    <property type="project" value="UniProtKB-SubCell"/>
</dbReference>
<dbReference type="PANTHER" id="PTHR30558">
    <property type="entry name" value="EXBD MEMBRANE COMPONENT OF PMF-DRIVEN MACROMOLECULE IMPORT SYSTEM"/>
    <property type="match status" value="1"/>
</dbReference>
<dbReference type="PANTHER" id="PTHR30558:SF3">
    <property type="entry name" value="BIOPOLYMER TRANSPORT PROTEIN EXBD-RELATED"/>
    <property type="match status" value="1"/>
</dbReference>
<evidence type="ECO:0000256" key="6">
    <source>
        <dbReference type="ARBA" id="ARBA00023136"/>
    </source>
</evidence>
<keyword evidence="10" id="KW-1185">Reference proteome</keyword>